<proteinExistence type="predicted"/>
<protein>
    <submittedName>
        <fullName evidence="1">Uncharacterized protein</fullName>
    </submittedName>
</protein>
<accession>A0A0G4G225</accession>
<name>A0A0G4G225_9ALVE</name>
<sequence length="357" mass="40595">MLTGVKEAISKYSGMMALPYPQDNKILWEMVLAFLPTFNPFMKAWSERLQKECSWGPDTFLALAVLSGESHISTSILGANEWKLKTLMMDTLPEETRAEKGILQNVKLTSFYIQWMFDLTTTLIEQAAFIWQQFLVNFPAQQNVLCADTLFEGWPSDLVGTRHPSYLHDAIRASVWKFTRAYNNDQKLLEYADALNSFLVPFWNMFLEMVPSSNAEGMIRMDYQHKLAYVKRHVGPLVRVLASFKEYGLPIKRGIGEGMYEKLQKLSRDLYDALGGSDHRFAFTMEVLKAACPDTVDPKVSSGEAKKAREQCGKNPTAFTLLKCFDVRKRGIWGWGWSANIRGDTPDLSYGCGQTKT</sequence>
<evidence type="ECO:0000313" key="1">
    <source>
        <dbReference type="EMBL" id="CEM22025.1"/>
    </source>
</evidence>
<dbReference type="VEuPathDB" id="CryptoDB:Cvel_4061"/>
<organism evidence="1">
    <name type="scientific">Chromera velia CCMP2878</name>
    <dbReference type="NCBI Taxonomy" id="1169474"/>
    <lineage>
        <taxon>Eukaryota</taxon>
        <taxon>Sar</taxon>
        <taxon>Alveolata</taxon>
        <taxon>Colpodellida</taxon>
        <taxon>Chromeraceae</taxon>
        <taxon>Chromera</taxon>
    </lineage>
</organism>
<reference evidence="1" key="1">
    <citation type="submission" date="2014-11" db="EMBL/GenBank/DDBJ databases">
        <authorList>
            <person name="Otto D Thomas"/>
            <person name="Naeem Raeece"/>
        </authorList>
    </citation>
    <scope>NUCLEOTIDE SEQUENCE</scope>
</reference>
<gene>
    <name evidence="1" type="ORF">Cvel_4061</name>
</gene>
<dbReference type="AlphaFoldDB" id="A0A0G4G225"/>
<dbReference type="EMBL" id="CDMZ01000816">
    <property type="protein sequence ID" value="CEM22025.1"/>
    <property type="molecule type" value="Genomic_DNA"/>
</dbReference>